<dbReference type="Proteomes" id="UP001062846">
    <property type="component" value="Chromosome 12"/>
</dbReference>
<gene>
    <name evidence="1" type="ORF">RHMOL_Rhmol12G0021800</name>
</gene>
<proteinExistence type="predicted"/>
<name>A0ACC0LF49_RHOML</name>
<protein>
    <submittedName>
        <fullName evidence="1">Uncharacterized protein</fullName>
    </submittedName>
</protein>
<keyword evidence="2" id="KW-1185">Reference proteome</keyword>
<accession>A0ACC0LF49</accession>
<organism evidence="1 2">
    <name type="scientific">Rhododendron molle</name>
    <name type="common">Chinese azalea</name>
    <name type="synonym">Azalea mollis</name>
    <dbReference type="NCBI Taxonomy" id="49168"/>
    <lineage>
        <taxon>Eukaryota</taxon>
        <taxon>Viridiplantae</taxon>
        <taxon>Streptophyta</taxon>
        <taxon>Embryophyta</taxon>
        <taxon>Tracheophyta</taxon>
        <taxon>Spermatophyta</taxon>
        <taxon>Magnoliopsida</taxon>
        <taxon>eudicotyledons</taxon>
        <taxon>Gunneridae</taxon>
        <taxon>Pentapetalae</taxon>
        <taxon>asterids</taxon>
        <taxon>Ericales</taxon>
        <taxon>Ericaceae</taxon>
        <taxon>Ericoideae</taxon>
        <taxon>Rhodoreae</taxon>
        <taxon>Rhododendron</taxon>
    </lineage>
</organism>
<comment type="caution">
    <text evidence="1">The sequence shown here is derived from an EMBL/GenBank/DDBJ whole genome shotgun (WGS) entry which is preliminary data.</text>
</comment>
<reference evidence="1" key="1">
    <citation type="submission" date="2022-02" db="EMBL/GenBank/DDBJ databases">
        <title>Plant Genome Project.</title>
        <authorList>
            <person name="Zhang R.-G."/>
        </authorList>
    </citation>
    <scope>NUCLEOTIDE SEQUENCE</scope>
    <source>
        <strain evidence="1">AT1</strain>
    </source>
</reference>
<evidence type="ECO:0000313" key="2">
    <source>
        <dbReference type="Proteomes" id="UP001062846"/>
    </source>
</evidence>
<dbReference type="EMBL" id="CM046399">
    <property type="protein sequence ID" value="KAI8526768.1"/>
    <property type="molecule type" value="Genomic_DNA"/>
</dbReference>
<evidence type="ECO:0000313" key="1">
    <source>
        <dbReference type="EMBL" id="KAI8526768.1"/>
    </source>
</evidence>
<sequence>MEIWEGVMCVVLTVVISVIQAIRPAIVDFVINRSVSRGLGRLRQGRAVVDLQKIEELKTQIKGLEAENKVLRENNGAMEKQLVQSPVPLSGQYQGSFGGQILSLTFEGKLGIIKSNIGEGGIPLGPWGGNGGGYWAYKLDVAPIMQITLGYGSVIDSILIRNKSYDGNVIGYGPYGTVFGSTVSIPIEGAVLAGFHGRAGLYLDAFGVLVAPKVPNSLHKVGLSKSKEKFGGEMGVNVKDMEKDSSNNEPKDIVNGGNHGAEDVNVNGAKDVVEM</sequence>